<dbReference type="Proteomes" id="UP000184731">
    <property type="component" value="Chromosome"/>
</dbReference>
<keyword evidence="2" id="KW-1185">Reference proteome</keyword>
<evidence type="ECO:0000313" key="2">
    <source>
        <dbReference type="Proteomes" id="UP000184731"/>
    </source>
</evidence>
<sequence length="100" mass="11417">MTMSYVIEEDINSVKSRLSNLIAQEIKKDYVKTSWNKNELIIKIEKMGTSEISIELKDDNGTVNICEVRRKIAMMHKPFASEVEKMVDDILGNKLGAQRA</sequence>
<protein>
    <recommendedName>
        <fullName evidence="3">Polyhydroxyalkanoic acid system protein</fullName>
    </recommendedName>
</protein>
<dbReference type="AlphaFoldDB" id="A0A1L4CX37"/>
<name>A0A1L4CX37_9BACT</name>
<accession>A0A1L4CX37</accession>
<dbReference type="OrthoDB" id="5295848at2"/>
<proteinExistence type="predicted"/>
<organism evidence="1 2">
    <name type="scientific">Silvanigrella aquatica</name>
    <dbReference type="NCBI Taxonomy" id="1915309"/>
    <lineage>
        <taxon>Bacteria</taxon>
        <taxon>Pseudomonadati</taxon>
        <taxon>Bdellovibrionota</taxon>
        <taxon>Oligoflexia</taxon>
        <taxon>Silvanigrellales</taxon>
        <taxon>Silvanigrellaceae</taxon>
        <taxon>Silvanigrella</taxon>
    </lineage>
</organism>
<dbReference type="STRING" id="1915309.AXG55_00605"/>
<evidence type="ECO:0008006" key="3">
    <source>
        <dbReference type="Google" id="ProtNLM"/>
    </source>
</evidence>
<dbReference type="RefSeq" id="WP_148696218.1">
    <property type="nucleotide sequence ID" value="NZ_CP017834.1"/>
</dbReference>
<reference evidence="1 2" key="1">
    <citation type="submission" date="2016-10" db="EMBL/GenBank/DDBJ databases">
        <title>Silvanigrella aquatica sp. nov., isolated from a freshwater lake located in the Black Forest, Germany, description of Silvanigrellaceae fam. nov., Silvanigrellales ord. nov., reclassification of the order Bdellovibrionales in the class Oligoflexia, reclassification of the families Bacteriovoracaceae and Halobacteriovoraceae in the new order Bacteriovoracales ord. nov., and reclassification of the family Pseudobacteriovoracaceae in the order Oligoflexiales.</title>
        <authorList>
            <person name="Hahn M.W."/>
            <person name="Schmidt J."/>
            <person name="Koll U."/>
            <person name="Rohde M."/>
            <person name="Verbag S."/>
            <person name="Pitt A."/>
            <person name="Nakai R."/>
            <person name="Naganuma T."/>
            <person name="Lang E."/>
        </authorList>
    </citation>
    <scope>NUCLEOTIDE SEQUENCE [LARGE SCALE GENOMIC DNA]</scope>
    <source>
        <strain evidence="1 2">MWH-Nonnen-W8red</strain>
    </source>
</reference>
<gene>
    <name evidence="1" type="ORF">AXG55_00605</name>
</gene>
<dbReference type="KEGG" id="saqi:AXG55_00605"/>
<dbReference type="EMBL" id="CP017834">
    <property type="protein sequence ID" value="APJ02511.1"/>
    <property type="molecule type" value="Genomic_DNA"/>
</dbReference>
<evidence type="ECO:0000313" key="1">
    <source>
        <dbReference type="EMBL" id="APJ02511.1"/>
    </source>
</evidence>